<dbReference type="NCBIfam" id="NF005640">
    <property type="entry name" value="PRK07402.1"/>
    <property type="match status" value="1"/>
</dbReference>
<reference evidence="11" key="1">
    <citation type="journal article" date="2013" name="Proc. Natl. Acad. Sci. U.S.A.">
        <title>Improving the coverage of the cyanobacterial phylum using diversity-driven genome sequencing.</title>
        <authorList>
            <person name="Shih P.M."/>
            <person name="Wu D."/>
            <person name="Latifi A."/>
            <person name="Axen S.D."/>
            <person name="Fewer D.P."/>
            <person name="Talla E."/>
            <person name="Calteau A."/>
            <person name="Cai F."/>
            <person name="Tandeau de Marsac N."/>
            <person name="Rippka R."/>
            <person name="Herdman M."/>
            <person name="Sivonen K."/>
            <person name="Coursin T."/>
            <person name="Laurent T."/>
            <person name="Goodwin L."/>
            <person name="Nolan M."/>
            <person name="Davenport K.W."/>
            <person name="Han C.S."/>
            <person name="Rubin E.M."/>
            <person name="Eisen J.A."/>
            <person name="Woyke T."/>
            <person name="Gugger M."/>
            <person name="Kerfeld C.A."/>
        </authorList>
    </citation>
    <scope>NUCLEOTIDE SEQUENCE [LARGE SCALE GENOMIC DNA]</scope>
    <source>
        <strain evidence="11">PCC 10605</strain>
    </source>
</reference>
<dbReference type="GO" id="GO:0008276">
    <property type="term" value="F:protein methyltransferase activity"/>
    <property type="evidence" value="ECO:0007669"/>
    <property type="project" value="InterPro"/>
</dbReference>
<keyword evidence="8" id="KW-0949">S-adenosyl-L-methionine</keyword>
<keyword evidence="9" id="KW-0819">tRNA processing</keyword>
<dbReference type="Pfam" id="PF02390">
    <property type="entry name" value="Methyltransf_4"/>
    <property type="match status" value="1"/>
</dbReference>
<keyword evidence="11" id="KW-1185">Reference proteome</keyword>
<evidence type="ECO:0000256" key="1">
    <source>
        <dbReference type="ARBA" id="ARBA00000142"/>
    </source>
</evidence>
<evidence type="ECO:0000256" key="3">
    <source>
        <dbReference type="ARBA" id="ARBA00004953"/>
    </source>
</evidence>
<evidence type="ECO:0000256" key="9">
    <source>
        <dbReference type="ARBA" id="ARBA00022694"/>
    </source>
</evidence>
<dbReference type="STRING" id="755178.Cyan10605_1888"/>
<evidence type="ECO:0000256" key="7">
    <source>
        <dbReference type="ARBA" id="ARBA00022679"/>
    </source>
</evidence>
<keyword evidence="5" id="KW-0169">Cobalamin biosynthesis</keyword>
<dbReference type="InterPro" id="IPR003358">
    <property type="entry name" value="tRNA_(Gua-N-7)_MeTrfase_Trmb"/>
</dbReference>
<dbReference type="PROSITE" id="PS01131">
    <property type="entry name" value="RRNA_A_DIMETH"/>
    <property type="match status" value="1"/>
</dbReference>
<dbReference type="HOGENOM" id="CLU_094143_0_0_3"/>
<gene>
    <name evidence="10" type="ordered locus">Cyan10605_1888</name>
</gene>
<protein>
    <recommendedName>
        <fullName evidence="4">tRNA (guanine(46)-N(7))-methyltransferase</fullName>
        <ecNumber evidence="4">2.1.1.33</ecNumber>
    </recommendedName>
</protein>
<evidence type="ECO:0000313" key="10">
    <source>
        <dbReference type="EMBL" id="AFZ53987.1"/>
    </source>
</evidence>
<dbReference type="eggNOG" id="COG2242">
    <property type="taxonomic scope" value="Bacteria"/>
</dbReference>
<dbReference type="UniPathway" id="UPA00148"/>
<sequence length="258" mass="28925">MSNECSELLMINYSPQHPNTPTLFTITLFAITPMSENLSRTQITYLFRQIYNYDVELRLFNNMWQYKTPGIPDELFDRLPGIPMTKREVRLLILSGLRLEEKSVIWDIGAGTGTISIEIGLLCPNTKIIAIERDPEVAGLIRQNCRRFEVENVEVVEGNAPDCFDTLPEKPDRICIGGGKSIKNILTSCWGYLPEGGRLVATASNLENLYQISEGLAELRACNIEVVQSSINRLEKRGLSQVFAAIAPIFILSGEKIS</sequence>
<dbReference type="Gene3D" id="3.40.50.150">
    <property type="entry name" value="Vaccinia Virus protein VP39"/>
    <property type="match status" value="1"/>
</dbReference>
<evidence type="ECO:0000313" key="11">
    <source>
        <dbReference type="Proteomes" id="UP000010480"/>
    </source>
</evidence>
<evidence type="ECO:0000256" key="4">
    <source>
        <dbReference type="ARBA" id="ARBA00011977"/>
    </source>
</evidence>
<comment type="catalytic activity">
    <reaction evidence="1">
        <text>guanosine(46) in tRNA + S-adenosyl-L-methionine = N(7)-methylguanosine(46) in tRNA + S-adenosyl-L-homocysteine</text>
        <dbReference type="Rhea" id="RHEA:42708"/>
        <dbReference type="Rhea" id="RHEA-COMP:10188"/>
        <dbReference type="Rhea" id="RHEA-COMP:10189"/>
        <dbReference type="ChEBI" id="CHEBI:57856"/>
        <dbReference type="ChEBI" id="CHEBI:59789"/>
        <dbReference type="ChEBI" id="CHEBI:74269"/>
        <dbReference type="ChEBI" id="CHEBI:74480"/>
        <dbReference type="EC" id="2.1.1.33"/>
    </reaction>
</comment>
<dbReference type="NCBIfam" id="TIGR02469">
    <property type="entry name" value="CbiT"/>
    <property type="match status" value="1"/>
</dbReference>
<accession>K9Z5H1</accession>
<dbReference type="Proteomes" id="UP000010480">
    <property type="component" value="Chromosome"/>
</dbReference>
<dbReference type="InterPro" id="IPR014008">
    <property type="entry name" value="Cbl_synth_MTase_CbiT"/>
</dbReference>
<dbReference type="PANTHER" id="PTHR43182">
    <property type="entry name" value="COBALT-PRECORRIN-6B C(15)-METHYLTRANSFERASE (DECARBOXYLATING)"/>
    <property type="match status" value="1"/>
</dbReference>
<evidence type="ECO:0000256" key="5">
    <source>
        <dbReference type="ARBA" id="ARBA00022573"/>
    </source>
</evidence>
<dbReference type="InterPro" id="IPR029063">
    <property type="entry name" value="SAM-dependent_MTases_sf"/>
</dbReference>
<dbReference type="EC" id="2.1.1.33" evidence="4"/>
<dbReference type="GO" id="GO:0009236">
    <property type="term" value="P:cobalamin biosynthetic process"/>
    <property type="evidence" value="ECO:0007669"/>
    <property type="project" value="UniProtKB-UniPathway"/>
</dbReference>
<dbReference type="CDD" id="cd02440">
    <property type="entry name" value="AdoMet_MTases"/>
    <property type="match status" value="1"/>
</dbReference>
<comment type="function">
    <text evidence="2">Catalyzes the formation of N(7)-methylguanine at position 46 (m7G46) in tRNA.</text>
</comment>
<dbReference type="KEGG" id="can:Cyan10605_1888"/>
<name>K9Z5H1_CYAAP</name>
<comment type="pathway">
    <text evidence="3">Cofactor biosynthesis; adenosylcobalamin biosynthesis.</text>
</comment>
<dbReference type="AlphaFoldDB" id="K9Z5H1"/>
<dbReference type="SUPFAM" id="SSF53335">
    <property type="entry name" value="S-adenosyl-L-methionine-dependent methyltransferases"/>
    <property type="match status" value="1"/>
</dbReference>
<keyword evidence="7 10" id="KW-0808">Transferase</keyword>
<keyword evidence="6 10" id="KW-0489">Methyltransferase</keyword>
<dbReference type="InterPro" id="IPR020596">
    <property type="entry name" value="rRNA_Ade_Mease_Trfase_CS"/>
</dbReference>
<dbReference type="InterPro" id="IPR050714">
    <property type="entry name" value="Cobalamin_biosynth_MTase"/>
</dbReference>
<evidence type="ECO:0000256" key="2">
    <source>
        <dbReference type="ARBA" id="ARBA00003015"/>
    </source>
</evidence>
<dbReference type="PATRIC" id="fig|755178.3.peg.2004"/>
<evidence type="ECO:0000256" key="8">
    <source>
        <dbReference type="ARBA" id="ARBA00022691"/>
    </source>
</evidence>
<dbReference type="PANTHER" id="PTHR43182:SF1">
    <property type="entry name" value="COBALT-PRECORRIN-7 C(5)-METHYLTRANSFERASE"/>
    <property type="match status" value="1"/>
</dbReference>
<evidence type="ECO:0000256" key="6">
    <source>
        <dbReference type="ARBA" id="ARBA00022603"/>
    </source>
</evidence>
<dbReference type="EMBL" id="CP003947">
    <property type="protein sequence ID" value="AFZ53987.1"/>
    <property type="molecule type" value="Genomic_DNA"/>
</dbReference>
<organism evidence="10 11">
    <name type="scientific">Cyanobacterium aponinum (strain PCC 10605)</name>
    <dbReference type="NCBI Taxonomy" id="755178"/>
    <lineage>
        <taxon>Bacteria</taxon>
        <taxon>Bacillati</taxon>
        <taxon>Cyanobacteriota</taxon>
        <taxon>Cyanophyceae</taxon>
        <taxon>Oscillatoriophycideae</taxon>
        <taxon>Chroococcales</taxon>
        <taxon>Geminocystaceae</taxon>
        <taxon>Cyanobacterium</taxon>
    </lineage>
</organism>
<dbReference type="GO" id="GO:0000179">
    <property type="term" value="F:rRNA (adenine-N6,N6-)-dimethyltransferase activity"/>
    <property type="evidence" value="ECO:0007669"/>
    <property type="project" value="InterPro"/>
</dbReference>
<proteinExistence type="predicted"/>